<evidence type="ECO:0000313" key="2">
    <source>
        <dbReference type="EMBL" id="RSU04154.1"/>
    </source>
</evidence>
<dbReference type="InterPro" id="IPR038056">
    <property type="entry name" value="YjbR-like_sf"/>
</dbReference>
<protein>
    <submittedName>
        <fullName evidence="1">MmcQ/YjbR family DNA-binding protein</fullName>
    </submittedName>
</protein>
<accession>A0A369B3F5</accession>
<gene>
    <name evidence="2" type="ORF">CBF32_01920</name>
    <name evidence="1" type="ORF">HED35_13625</name>
</gene>
<dbReference type="SUPFAM" id="SSF142906">
    <property type="entry name" value="YjbR-like"/>
    <property type="match status" value="1"/>
</dbReference>
<dbReference type="InterPro" id="IPR007351">
    <property type="entry name" value="YjbR"/>
</dbReference>
<evidence type="ECO:0000313" key="4">
    <source>
        <dbReference type="Proteomes" id="UP000521358"/>
    </source>
</evidence>
<organism evidence="1 4">
    <name type="scientific">Vagococcus fluvialis</name>
    <dbReference type="NCBI Taxonomy" id="2738"/>
    <lineage>
        <taxon>Bacteria</taxon>
        <taxon>Bacillati</taxon>
        <taxon>Bacillota</taxon>
        <taxon>Bacilli</taxon>
        <taxon>Lactobacillales</taxon>
        <taxon>Enterococcaceae</taxon>
        <taxon>Vagococcus</taxon>
    </lineage>
</organism>
<evidence type="ECO:0000313" key="1">
    <source>
        <dbReference type="EMBL" id="NKC69132.1"/>
    </source>
</evidence>
<dbReference type="Gene3D" id="3.90.1150.30">
    <property type="match status" value="1"/>
</dbReference>
<name>A0A369B3F5_9ENTE</name>
<dbReference type="OrthoDB" id="9789813at2"/>
<sequence length="124" mass="15007">MIEERMILFQSYGRELPHAKVYYREDWDCIYFDLLGKQFGLMTKEATEETMITLKGNPETNEILRETYQDIVPGYYANKKHWNSIYLRSKEVSNEEMMEMIKKSYELVWKNLPAKVRNEYKEKS</sequence>
<dbReference type="Pfam" id="PF04237">
    <property type="entry name" value="YjbR"/>
    <property type="match status" value="1"/>
</dbReference>
<dbReference type="RefSeq" id="WP_086342870.1">
    <property type="nucleotide sequence ID" value="NZ_CP081459.1"/>
</dbReference>
<reference evidence="2 3" key="1">
    <citation type="submission" date="2017-05" db="EMBL/GenBank/DDBJ databases">
        <title>Vagococcus spp. assemblies.</title>
        <authorList>
            <person name="Gulvik C.A."/>
        </authorList>
    </citation>
    <scope>NUCLEOTIDE SEQUENCE [LARGE SCALE GENOMIC DNA]</scope>
    <source>
        <strain evidence="2 3">NCFB 2497</strain>
    </source>
</reference>
<dbReference type="InterPro" id="IPR058532">
    <property type="entry name" value="YjbR/MT2646/Rv2570-like"/>
</dbReference>
<dbReference type="Proteomes" id="UP000288197">
    <property type="component" value="Unassembled WGS sequence"/>
</dbReference>
<evidence type="ECO:0000313" key="3">
    <source>
        <dbReference type="Proteomes" id="UP000288197"/>
    </source>
</evidence>
<dbReference type="GO" id="GO:0003677">
    <property type="term" value="F:DNA binding"/>
    <property type="evidence" value="ECO:0007669"/>
    <property type="project" value="UniProtKB-KW"/>
</dbReference>
<dbReference type="PANTHER" id="PTHR35145:SF1">
    <property type="entry name" value="CYTOPLASMIC PROTEIN"/>
    <property type="match status" value="1"/>
</dbReference>
<keyword evidence="1" id="KW-0238">DNA-binding</keyword>
<reference evidence="1 4" key="2">
    <citation type="submission" date="2020-03" db="EMBL/GenBank/DDBJ databases">
        <title>Bacterial samples isolated from urine from healthy bovine heifers (Gyr breed).</title>
        <authorList>
            <person name="Giannattasio-Ferraz S."/>
            <person name="Maskeri L."/>
            <person name="Penido A."/>
            <person name="Barbosa-Stancioli E.F."/>
            <person name="Putonti C."/>
        </authorList>
    </citation>
    <scope>NUCLEOTIDE SEQUENCE [LARGE SCALE GENOMIC DNA]</scope>
    <source>
        <strain evidence="1 4">UFMG-H7</strain>
    </source>
</reference>
<dbReference type="AlphaFoldDB" id="A0A369B3F5"/>
<dbReference type="PANTHER" id="PTHR35145">
    <property type="entry name" value="CYTOPLASMIC PROTEIN-RELATED"/>
    <property type="match status" value="1"/>
</dbReference>
<dbReference type="Proteomes" id="UP000521358">
    <property type="component" value="Unassembled WGS sequence"/>
</dbReference>
<dbReference type="EMBL" id="NGJX01000002">
    <property type="protein sequence ID" value="RSU04154.1"/>
    <property type="molecule type" value="Genomic_DNA"/>
</dbReference>
<dbReference type="GeneID" id="63145296"/>
<keyword evidence="3" id="KW-1185">Reference proteome</keyword>
<proteinExistence type="predicted"/>
<dbReference type="EMBL" id="JAAVMB010000020">
    <property type="protein sequence ID" value="NKC69132.1"/>
    <property type="molecule type" value="Genomic_DNA"/>
</dbReference>
<comment type="caution">
    <text evidence="1">The sequence shown here is derived from an EMBL/GenBank/DDBJ whole genome shotgun (WGS) entry which is preliminary data.</text>
</comment>